<dbReference type="Proteomes" id="UP000054248">
    <property type="component" value="Unassembled WGS sequence"/>
</dbReference>
<name>A0A0C3MDU0_9AGAM</name>
<feature type="compositionally biased region" description="Low complexity" evidence="1">
    <location>
        <begin position="111"/>
        <end position="147"/>
    </location>
</feature>
<sequence length="195" mass="21575">MSSQSQPVATRKFAKALKNITLILRLGSTNRSDVLQEAPFQDPPATASSVCYVVPSPPTSPFNPTFEPIPEGKEARSAPQSDRFDLRTSILQPSHSSKTHPYRLPERRSSKSTSSSPRSNFTASPSSSPRSNFTASPSSSPRSNFTTGSSKFRGQALVTRPFLNESSLPHPPHPMQRVPPRNNFFAVWFRRALHR</sequence>
<feature type="region of interest" description="Disordered" evidence="1">
    <location>
        <begin position="88"/>
        <end position="150"/>
    </location>
</feature>
<feature type="compositionally biased region" description="Basic and acidic residues" evidence="1">
    <location>
        <begin position="70"/>
        <end position="81"/>
    </location>
</feature>
<dbReference type="AlphaFoldDB" id="A0A0C3MDU0"/>
<evidence type="ECO:0000313" key="3">
    <source>
        <dbReference type="Proteomes" id="UP000054248"/>
    </source>
</evidence>
<evidence type="ECO:0000256" key="1">
    <source>
        <dbReference type="SAM" id="MobiDB-lite"/>
    </source>
</evidence>
<dbReference type="EMBL" id="KN822959">
    <property type="protein sequence ID" value="KIO31917.1"/>
    <property type="molecule type" value="Genomic_DNA"/>
</dbReference>
<dbReference type="HOGENOM" id="CLU_1397256_0_0_1"/>
<gene>
    <name evidence="2" type="ORF">M407DRAFT_122070</name>
</gene>
<feature type="region of interest" description="Disordered" evidence="1">
    <location>
        <begin position="62"/>
        <end position="81"/>
    </location>
</feature>
<proteinExistence type="predicted"/>
<reference evidence="2 3" key="1">
    <citation type="submission" date="2014-04" db="EMBL/GenBank/DDBJ databases">
        <authorList>
            <consortium name="DOE Joint Genome Institute"/>
            <person name="Kuo A."/>
            <person name="Girlanda M."/>
            <person name="Perotto S."/>
            <person name="Kohler A."/>
            <person name="Nagy L.G."/>
            <person name="Floudas D."/>
            <person name="Copeland A."/>
            <person name="Barry K.W."/>
            <person name="Cichocki N."/>
            <person name="Veneault-Fourrey C."/>
            <person name="LaButti K."/>
            <person name="Lindquist E.A."/>
            <person name="Lipzen A."/>
            <person name="Lundell T."/>
            <person name="Morin E."/>
            <person name="Murat C."/>
            <person name="Sun H."/>
            <person name="Tunlid A."/>
            <person name="Henrissat B."/>
            <person name="Grigoriev I.V."/>
            <person name="Hibbett D.S."/>
            <person name="Martin F."/>
            <person name="Nordberg H.P."/>
            <person name="Cantor M.N."/>
            <person name="Hua S.X."/>
        </authorList>
    </citation>
    <scope>NUCLEOTIDE SEQUENCE [LARGE SCALE GENOMIC DNA]</scope>
    <source>
        <strain evidence="2 3">MUT 4182</strain>
    </source>
</reference>
<protein>
    <submittedName>
        <fullName evidence="2">Uncharacterized protein</fullName>
    </submittedName>
</protein>
<accession>A0A0C3MDU0</accession>
<keyword evidence="3" id="KW-1185">Reference proteome</keyword>
<reference evidence="3" key="2">
    <citation type="submission" date="2015-01" db="EMBL/GenBank/DDBJ databases">
        <title>Evolutionary Origins and Diversification of the Mycorrhizal Mutualists.</title>
        <authorList>
            <consortium name="DOE Joint Genome Institute"/>
            <consortium name="Mycorrhizal Genomics Consortium"/>
            <person name="Kohler A."/>
            <person name="Kuo A."/>
            <person name="Nagy L.G."/>
            <person name="Floudas D."/>
            <person name="Copeland A."/>
            <person name="Barry K.W."/>
            <person name="Cichocki N."/>
            <person name="Veneault-Fourrey C."/>
            <person name="LaButti K."/>
            <person name="Lindquist E.A."/>
            <person name="Lipzen A."/>
            <person name="Lundell T."/>
            <person name="Morin E."/>
            <person name="Murat C."/>
            <person name="Riley R."/>
            <person name="Ohm R."/>
            <person name="Sun H."/>
            <person name="Tunlid A."/>
            <person name="Henrissat B."/>
            <person name="Grigoriev I.V."/>
            <person name="Hibbett D.S."/>
            <person name="Martin F."/>
        </authorList>
    </citation>
    <scope>NUCLEOTIDE SEQUENCE [LARGE SCALE GENOMIC DNA]</scope>
    <source>
        <strain evidence="3">MUT 4182</strain>
    </source>
</reference>
<evidence type="ECO:0000313" key="2">
    <source>
        <dbReference type="EMBL" id="KIO31917.1"/>
    </source>
</evidence>
<organism evidence="2 3">
    <name type="scientific">Tulasnella calospora MUT 4182</name>
    <dbReference type="NCBI Taxonomy" id="1051891"/>
    <lineage>
        <taxon>Eukaryota</taxon>
        <taxon>Fungi</taxon>
        <taxon>Dikarya</taxon>
        <taxon>Basidiomycota</taxon>
        <taxon>Agaricomycotina</taxon>
        <taxon>Agaricomycetes</taxon>
        <taxon>Cantharellales</taxon>
        <taxon>Tulasnellaceae</taxon>
        <taxon>Tulasnella</taxon>
    </lineage>
</organism>